<accession>A0A9P3LV86</accession>
<keyword evidence="4" id="KW-1185">Reference proteome</keyword>
<keyword evidence="1 3" id="KW-0378">Hydrolase</keyword>
<feature type="signal peptide" evidence="2">
    <location>
        <begin position="1"/>
        <end position="28"/>
    </location>
</feature>
<dbReference type="EMBL" id="BQFW01000006">
    <property type="protein sequence ID" value="GJJ71828.1"/>
    <property type="molecule type" value="Genomic_DNA"/>
</dbReference>
<keyword evidence="2" id="KW-0732">Signal</keyword>
<evidence type="ECO:0000256" key="1">
    <source>
        <dbReference type="ARBA" id="ARBA00022801"/>
    </source>
</evidence>
<protein>
    <submittedName>
        <fullName evidence="3">Unsaturated rhamnogalacturonyl hydrolase</fullName>
    </submittedName>
</protein>
<dbReference type="InterPro" id="IPR008928">
    <property type="entry name" value="6-hairpin_glycosidase_sf"/>
</dbReference>
<sequence>MLLRSRLAATCCCLALATALFSLPQAIAQSLAPKSDVVKRAFSGDAPDDPGPLATDLSSKLKSPDIQYAMKKVADWQLRVAESKFNSLWTFAALYDGLIAASATTGNPAYRKAVEEYADQQHWILIDDRFPHADDMALGKSYTELYLTEAPAEQKPDQIANTKANLDRLLVRPDDPDKNLWWWCDALYMAPPVLVRMAKITGNHKYIDYMNHEWDLTTADLYSPIEHLFFRDDRYLNQTEANGKPLFWSRGNGWVMGALVLILQDLPIHDPSRSKFTTQLQDMAATLAAIQSPDGLWRSGLLDPASYDLPEISGSAFFTFAMAYGINEHILDRKKYEPVVAKAWAGMLNHIYADGRLGSIQPVDAAPGKFKPSASSVFGVGGFLLAGSEVNRLARR</sequence>
<name>A0A9P3LV86_9FUNG</name>
<feature type="chain" id="PRO_5040364370" evidence="2">
    <location>
        <begin position="29"/>
        <end position="396"/>
    </location>
</feature>
<dbReference type="GO" id="GO:0005975">
    <property type="term" value="P:carbohydrate metabolic process"/>
    <property type="evidence" value="ECO:0007669"/>
    <property type="project" value="InterPro"/>
</dbReference>
<evidence type="ECO:0000313" key="4">
    <source>
        <dbReference type="Proteomes" id="UP000827284"/>
    </source>
</evidence>
<comment type="caution">
    <text evidence="3">The sequence shown here is derived from an EMBL/GenBank/DDBJ whole genome shotgun (WGS) entry which is preliminary data.</text>
</comment>
<gene>
    <name evidence="3" type="ORF">EMPS_04185</name>
</gene>
<dbReference type="InterPro" id="IPR012341">
    <property type="entry name" value="6hp_glycosidase-like_sf"/>
</dbReference>
<dbReference type="PANTHER" id="PTHR33886:SF8">
    <property type="entry name" value="UNSATURATED RHAMNOGALACTURONAN HYDROLASE (EUROFUNG)"/>
    <property type="match status" value="1"/>
</dbReference>
<dbReference type="GO" id="GO:0016787">
    <property type="term" value="F:hydrolase activity"/>
    <property type="evidence" value="ECO:0007669"/>
    <property type="project" value="UniProtKB-KW"/>
</dbReference>
<dbReference type="Proteomes" id="UP000827284">
    <property type="component" value="Unassembled WGS sequence"/>
</dbReference>
<dbReference type="AlphaFoldDB" id="A0A9P3LV86"/>
<dbReference type="Gene3D" id="1.50.10.10">
    <property type="match status" value="1"/>
</dbReference>
<evidence type="ECO:0000313" key="3">
    <source>
        <dbReference type="EMBL" id="GJJ71828.1"/>
    </source>
</evidence>
<dbReference type="PANTHER" id="PTHR33886">
    <property type="entry name" value="UNSATURATED RHAMNOGALACTURONAN HYDROLASE (EUROFUNG)"/>
    <property type="match status" value="1"/>
</dbReference>
<organism evidence="3 4">
    <name type="scientific">Entomortierella parvispora</name>
    <dbReference type="NCBI Taxonomy" id="205924"/>
    <lineage>
        <taxon>Eukaryota</taxon>
        <taxon>Fungi</taxon>
        <taxon>Fungi incertae sedis</taxon>
        <taxon>Mucoromycota</taxon>
        <taxon>Mortierellomycotina</taxon>
        <taxon>Mortierellomycetes</taxon>
        <taxon>Mortierellales</taxon>
        <taxon>Mortierellaceae</taxon>
        <taxon>Entomortierella</taxon>
    </lineage>
</organism>
<dbReference type="OrthoDB" id="540611at2759"/>
<dbReference type="Pfam" id="PF07470">
    <property type="entry name" value="Glyco_hydro_88"/>
    <property type="match status" value="1"/>
</dbReference>
<reference evidence="3" key="1">
    <citation type="submission" date="2021-11" db="EMBL/GenBank/DDBJ databases">
        <authorList>
            <person name="Herlambang A."/>
            <person name="Guo Y."/>
            <person name="Takashima Y."/>
            <person name="Nishizawa T."/>
        </authorList>
    </citation>
    <scope>NUCLEOTIDE SEQUENCE</scope>
    <source>
        <strain evidence="3">E1425</strain>
    </source>
</reference>
<dbReference type="SUPFAM" id="SSF48208">
    <property type="entry name" value="Six-hairpin glycosidases"/>
    <property type="match status" value="1"/>
</dbReference>
<dbReference type="InterPro" id="IPR052043">
    <property type="entry name" value="PolySaccharide_Degr_Enz"/>
</dbReference>
<evidence type="ECO:0000256" key="2">
    <source>
        <dbReference type="SAM" id="SignalP"/>
    </source>
</evidence>
<reference evidence="3" key="2">
    <citation type="journal article" date="2022" name="Microbiol. Resour. Announc.">
        <title>Whole-Genome Sequence of Entomortierella parvispora E1425, a Mucoromycotan Fungus Associated with Burkholderiaceae-Related Endosymbiotic Bacteria.</title>
        <authorList>
            <person name="Herlambang A."/>
            <person name="Guo Y."/>
            <person name="Takashima Y."/>
            <person name="Narisawa K."/>
            <person name="Ohta H."/>
            <person name="Nishizawa T."/>
        </authorList>
    </citation>
    <scope>NUCLEOTIDE SEQUENCE</scope>
    <source>
        <strain evidence="3">E1425</strain>
    </source>
</reference>
<proteinExistence type="predicted"/>
<dbReference type="InterPro" id="IPR010905">
    <property type="entry name" value="Glyco_hydro_88"/>
</dbReference>